<dbReference type="SMART" id="SM00833">
    <property type="entry name" value="CobW_C"/>
    <property type="match status" value="1"/>
</dbReference>
<dbReference type="Pfam" id="PF07683">
    <property type="entry name" value="CobW_C"/>
    <property type="match status" value="1"/>
</dbReference>
<dbReference type="STRING" id="479431.Namu_3859"/>
<accession>C8XGS3</accession>
<gene>
    <name evidence="2" type="ordered locus">Namu_3859</name>
</gene>
<dbReference type="InParanoid" id="C8XGS3"/>
<dbReference type="RefSeq" id="WP_015748981.1">
    <property type="nucleotide sequence ID" value="NC_013235.1"/>
</dbReference>
<protein>
    <submittedName>
        <fullName evidence="2">Cobalamin synthesis CobW domain protein</fullName>
    </submittedName>
</protein>
<dbReference type="KEGG" id="nml:Namu_3859"/>
<name>C8XGS3_NAKMY</name>
<evidence type="ECO:0000259" key="1">
    <source>
        <dbReference type="SMART" id="SM00833"/>
    </source>
</evidence>
<reference evidence="2 3" key="2">
    <citation type="journal article" date="2010" name="Stand. Genomic Sci.">
        <title>Complete genome sequence of Nakamurella multipartita type strain (Y-104).</title>
        <authorList>
            <person name="Tice H."/>
            <person name="Mayilraj S."/>
            <person name="Sims D."/>
            <person name="Lapidus A."/>
            <person name="Nolan M."/>
            <person name="Lucas S."/>
            <person name="Glavina Del Rio T."/>
            <person name="Copeland A."/>
            <person name="Cheng J.F."/>
            <person name="Meincke L."/>
            <person name="Bruce D."/>
            <person name="Goodwin L."/>
            <person name="Pitluck S."/>
            <person name="Ivanova N."/>
            <person name="Mavromatis K."/>
            <person name="Ovchinnikova G."/>
            <person name="Pati A."/>
            <person name="Chen A."/>
            <person name="Palaniappan K."/>
            <person name="Land M."/>
            <person name="Hauser L."/>
            <person name="Chang Y.J."/>
            <person name="Jeffries C.D."/>
            <person name="Detter J.C."/>
            <person name="Brettin T."/>
            <person name="Rohde M."/>
            <person name="Goker M."/>
            <person name="Bristow J."/>
            <person name="Eisen J.A."/>
            <person name="Markowitz V."/>
            <person name="Hugenholtz P."/>
            <person name="Kyrpides N.C."/>
            <person name="Klenk H.P."/>
            <person name="Chen F."/>
        </authorList>
    </citation>
    <scope>NUCLEOTIDE SEQUENCE [LARGE SCALE GENOMIC DNA]</scope>
    <source>
        <strain evidence="3">ATCC 700099 / DSM 44233 / CIP 104796 / JCM 9543 / NBRC 105858 / Y-104</strain>
    </source>
</reference>
<organism evidence="2 3">
    <name type="scientific">Nakamurella multipartita (strain ATCC 700099 / DSM 44233 / CIP 104796 / JCM 9543 / NBRC 105858 / Y-104)</name>
    <name type="common">Microsphaera multipartita</name>
    <dbReference type="NCBI Taxonomy" id="479431"/>
    <lineage>
        <taxon>Bacteria</taxon>
        <taxon>Bacillati</taxon>
        <taxon>Actinomycetota</taxon>
        <taxon>Actinomycetes</taxon>
        <taxon>Nakamurellales</taxon>
        <taxon>Nakamurellaceae</taxon>
        <taxon>Nakamurella</taxon>
    </lineage>
</organism>
<dbReference type="InterPro" id="IPR011629">
    <property type="entry name" value="CobW-like_C"/>
</dbReference>
<dbReference type="Proteomes" id="UP000002218">
    <property type="component" value="Chromosome"/>
</dbReference>
<keyword evidence="3" id="KW-1185">Reference proteome</keyword>
<feature type="domain" description="CobW C-terminal" evidence="1">
    <location>
        <begin position="235"/>
        <end position="324"/>
    </location>
</feature>
<evidence type="ECO:0000313" key="2">
    <source>
        <dbReference type="EMBL" id="ACV80154.1"/>
    </source>
</evidence>
<sequence>MIPVVVLATVDPVLRETAVLSWLTDRPGTGVLRQDLDPEAGMLRRVVGDEHGVVEDRSRPADRGCPGCVLRENALPAVAAMVKSGRWQRIVVALPVSAASVPASRPLADPFARRRLGIELATVVSVVDVDRVEDDLMGDERVGQRGGALAVGDRRSVGEALAAQLGHADLVLTTGSNPVGLTLVDHLRGIRSARRELHQTRVAELFAARHSARSAAARLDPRTLQPSSVPDAHGVWTLDLVSHRPMHPERIMARLADLAGGRVRARGRFQVPTRAGRLAVLDGAGGHLSIGDAGRPATAVGTRVLLTGTGPERAQRRQVFAEMLLTDDELASGRDWSTVDDGLDDWLGPR</sequence>
<proteinExistence type="predicted"/>
<dbReference type="OrthoDB" id="9808822at2"/>
<dbReference type="eggNOG" id="COG0523">
    <property type="taxonomic scope" value="Bacteria"/>
</dbReference>
<dbReference type="AlphaFoldDB" id="C8XGS3"/>
<dbReference type="EMBL" id="CP001737">
    <property type="protein sequence ID" value="ACV80154.1"/>
    <property type="molecule type" value="Genomic_DNA"/>
</dbReference>
<reference evidence="3" key="1">
    <citation type="submission" date="2009-09" db="EMBL/GenBank/DDBJ databases">
        <title>The complete genome of Nakamurella multipartita DSM 44233.</title>
        <authorList>
            <consortium name="US DOE Joint Genome Institute (JGI-PGF)"/>
            <person name="Lucas S."/>
            <person name="Copeland A."/>
            <person name="Lapidus A."/>
            <person name="Glavina del Rio T."/>
            <person name="Dalin E."/>
            <person name="Tice H."/>
            <person name="Bruce D."/>
            <person name="Goodwin L."/>
            <person name="Pitluck S."/>
            <person name="Kyrpides N."/>
            <person name="Mavromatis K."/>
            <person name="Ivanova N."/>
            <person name="Ovchinnikova G."/>
            <person name="Sims D."/>
            <person name="Meincke L."/>
            <person name="Brettin T."/>
            <person name="Detter J.C."/>
            <person name="Han C."/>
            <person name="Larimer F."/>
            <person name="Land M."/>
            <person name="Hauser L."/>
            <person name="Markowitz V."/>
            <person name="Cheng J.-F."/>
            <person name="Hugenholtz P."/>
            <person name="Woyke T."/>
            <person name="Wu D."/>
            <person name="Klenk H.-P."/>
            <person name="Eisen J.A."/>
        </authorList>
    </citation>
    <scope>NUCLEOTIDE SEQUENCE [LARGE SCALE GENOMIC DNA]</scope>
    <source>
        <strain evidence="3">ATCC 700099 / DSM 44233 / CIP 104796 / JCM 9543 / NBRC 105858 / Y-104</strain>
    </source>
</reference>
<dbReference type="HOGENOM" id="CLU_017452_2_2_11"/>
<evidence type="ECO:0000313" key="3">
    <source>
        <dbReference type="Proteomes" id="UP000002218"/>
    </source>
</evidence>